<feature type="compositionally biased region" description="Polar residues" evidence="1">
    <location>
        <begin position="121"/>
        <end position="153"/>
    </location>
</feature>
<dbReference type="Proteomes" id="UP000313359">
    <property type="component" value="Unassembled WGS sequence"/>
</dbReference>
<dbReference type="Gene3D" id="3.30.710.10">
    <property type="entry name" value="Potassium Channel Kv1.1, Chain A"/>
    <property type="match status" value="1"/>
</dbReference>
<feature type="compositionally biased region" description="Acidic residues" evidence="1">
    <location>
        <begin position="95"/>
        <end position="104"/>
    </location>
</feature>
<evidence type="ECO:0008006" key="4">
    <source>
        <dbReference type="Google" id="ProtNLM"/>
    </source>
</evidence>
<dbReference type="STRING" id="1328759.A0A5C2SL33"/>
<feature type="region of interest" description="Disordered" evidence="1">
    <location>
        <begin position="72"/>
        <end position="153"/>
    </location>
</feature>
<protein>
    <recommendedName>
        <fullName evidence="4">BTB domain-containing protein</fullName>
    </recommendedName>
</protein>
<evidence type="ECO:0000313" key="2">
    <source>
        <dbReference type="EMBL" id="RPD63869.1"/>
    </source>
</evidence>
<feature type="compositionally biased region" description="Polar residues" evidence="1">
    <location>
        <begin position="76"/>
        <end position="86"/>
    </location>
</feature>
<accession>A0A5C2SL33</accession>
<dbReference type="EMBL" id="ML122255">
    <property type="protein sequence ID" value="RPD63869.1"/>
    <property type="molecule type" value="Genomic_DNA"/>
</dbReference>
<evidence type="ECO:0000256" key="1">
    <source>
        <dbReference type="SAM" id="MobiDB-lite"/>
    </source>
</evidence>
<organism evidence="2 3">
    <name type="scientific">Lentinus tigrinus ALCF2SS1-6</name>
    <dbReference type="NCBI Taxonomy" id="1328759"/>
    <lineage>
        <taxon>Eukaryota</taxon>
        <taxon>Fungi</taxon>
        <taxon>Dikarya</taxon>
        <taxon>Basidiomycota</taxon>
        <taxon>Agaricomycotina</taxon>
        <taxon>Agaricomycetes</taxon>
        <taxon>Polyporales</taxon>
        <taxon>Polyporaceae</taxon>
        <taxon>Lentinus</taxon>
    </lineage>
</organism>
<sequence length="230" mass="25046">MPLEQQTKVALEQSLTSGIFIDARFYLFTRRRRDGSVYAPLPIYAHSNNLTQTASYFKSLFCGGFVEDMGKETSLDPDNSIRTTPASADKYGYDSDSDLEDDEILSPSGEGWADDTPEPPETSNLKSSASVADGPTSSNQEVTAESSIGNPYSSSYGGPLKRIPIRYSVVVGDIAFKTFRALVYYAYTGEVTFALCVPSGKLPPSLGHARRSPAPQNLCTVLPISTTYRH</sequence>
<evidence type="ECO:0000313" key="3">
    <source>
        <dbReference type="Proteomes" id="UP000313359"/>
    </source>
</evidence>
<name>A0A5C2SL33_9APHY</name>
<gene>
    <name evidence="2" type="ORF">L227DRAFT_608405</name>
</gene>
<dbReference type="InterPro" id="IPR011333">
    <property type="entry name" value="SKP1/BTB/POZ_sf"/>
</dbReference>
<proteinExistence type="predicted"/>
<dbReference type="AlphaFoldDB" id="A0A5C2SL33"/>
<dbReference type="OrthoDB" id="6359816at2759"/>
<reference evidence="2" key="1">
    <citation type="journal article" date="2018" name="Genome Biol. Evol.">
        <title>Genomics and development of Lentinus tigrinus, a white-rot wood-decaying mushroom with dimorphic fruiting bodies.</title>
        <authorList>
            <person name="Wu B."/>
            <person name="Xu Z."/>
            <person name="Knudson A."/>
            <person name="Carlson A."/>
            <person name="Chen N."/>
            <person name="Kovaka S."/>
            <person name="LaButti K."/>
            <person name="Lipzen A."/>
            <person name="Pennachio C."/>
            <person name="Riley R."/>
            <person name="Schakwitz W."/>
            <person name="Umezawa K."/>
            <person name="Ohm R.A."/>
            <person name="Grigoriev I.V."/>
            <person name="Nagy L.G."/>
            <person name="Gibbons J."/>
            <person name="Hibbett D."/>
        </authorList>
    </citation>
    <scope>NUCLEOTIDE SEQUENCE [LARGE SCALE GENOMIC DNA]</scope>
    <source>
        <strain evidence="2">ALCF2SS1-6</strain>
    </source>
</reference>
<keyword evidence="3" id="KW-1185">Reference proteome</keyword>